<comment type="subcellular location">
    <subcellularLocation>
        <location evidence="1">Cell membrane</location>
        <topology evidence="1">Multi-pass membrane protein</topology>
    </subcellularLocation>
</comment>
<evidence type="ECO:0000256" key="3">
    <source>
        <dbReference type="ARBA" id="ARBA00022475"/>
    </source>
</evidence>
<dbReference type="Proteomes" id="UP000007093">
    <property type="component" value="Chromosome"/>
</dbReference>
<dbReference type="GeneID" id="92879340"/>
<keyword evidence="10" id="KW-1185">Reference proteome</keyword>
<dbReference type="InterPro" id="IPR000917">
    <property type="entry name" value="Sulfatase_N"/>
</dbReference>
<dbReference type="HOGENOM" id="CLU_028667_0_0_9"/>
<reference evidence="9 10" key="1">
    <citation type="journal article" date="2011" name="J. Bacteriol.">
        <title>Complete genome sequence of Acidaminococcus intestini RYC-MR95, a Gram-negative bacterium from the phylum Firmicutes.</title>
        <authorList>
            <person name="D'Auria G."/>
            <person name="Galan J.C."/>
            <person name="Rodriguez-Alcayna M."/>
            <person name="Moya A."/>
            <person name="Baquero F."/>
            <person name="Latorre A."/>
        </authorList>
    </citation>
    <scope>NUCLEOTIDE SEQUENCE [LARGE SCALE GENOMIC DNA]</scope>
    <source>
        <strain evidence="9 10">RyC-MR95</strain>
    </source>
</reference>
<gene>
    <name evidence="9" type="ordered locus">Acin_2159</name>
</gene>
<dbReference type="PATRIC" id="fig|568816.4.peg.2092"/>
<evidence type="ECO:0000256" key="4">
    <source>
        <dbReference type="ARBA" id="ARBA00022692"/>
    </source>
</evidence>
<sequence length="677" mass="77243">MFSQFFASLQQDAKLFLFFPILCALFRAIFIKVYSPYPNFAGKGKILWHTFRYGFWWGMDFNAYVFLISLVLVSLPGAFFPAYFALGNTLRLVGGLLYALVLYLAFMGKMLYYSHFHDIYNQTMKLGAHAEKHNLVDIFFHQDHGAWILLGIVPYLYLCRLALLAFLGLPSLSYPAIASPFLRCAFNTVVFLLCIAAFYWFRYGGTFWHDDKPEWDTIPSLVKKDIFFAKATVDDLVALEQVMKHDLNEAYEHTDEEDLAAIAPLVPVKMPLSDFPNPVYAFRRAAKGARITKPRHIFLLVGETYLQQFFDPAFASLNLVSGGRFLKDDPHTAQLTSALSAGIISRPSIVSLMSGIFDAGLELNEKESFWTNKLPTALPRQLKKLGYHAAYWYGGNVTYGNFNQFAPSCGFDEVETATDFCGPDAPKTWVGVYDNLFLEKAADMILSGDEERGEYQFHFLYTTSYHGPFKIPLEKYGYDTERVMPDAPEDIKNSKSLQKNLGTFWFSDQAIGKFLRTMKEAYPDSLFIVTGDHSYDMSAVLGKTSLMKRDANLRERHSPVLFFHHPEIDQSLFGENTIGGHMNILPTIFELIAPKDFTYYSLMTSLMDPIDHVVSPYHWLRKDAYGTYSNDFYQPLGDGFGPQALREGPQPYREEREGYMDLTGYLVRHPELLGKEE</sequence>
<dbReference type="EMBL" id="CP003058">
    <property type="protein sequence ID" value="AEQ23358.1"/>
    <property type="molecule type" value="Genomic_DNA"/>
</dbReference>
<feature type="transmembrane region" description="Helical" evidence="7">
    <location>
        <begin position="61"/>
        <end position="84"/>
    </location>
</feature>
<dbReference type="InParanoid" id="G4Q5R2"/>
<dbReference type="eggNOG" id="COG1368">
    <property type="taxonomic scope" value="Bacteria"/>
</dbReference>
<keyword evidence="5 7" id="KW-1133">Transmembrane helix</keyword>
<feature type="transmembrane region" description="Helical" evidence="7">
    <location>
        <begin position="96"/>
        <end position="114"/>
    </location>
</feature>
<evidence type="ECO:0000256" key="2">
    <source>
        <dbReference type="ARBA" id="ARBA00004936"/>
    </source>
</evidence>
<dbReference type="RefSeq" id="WP_009014977.1">
    <property type="nucleotide sequence ID" value="NC_016077.1"/>
</dbReference>
<dbReference type="GO" id="GO:0005886">
    <property type="term" value="C:plasma membrane"/>
    <property type="evidence" value="ECO:0007669"/>
    <property type="project" value="UniProtKB-SubCell"/>
</dbReference>
<evidence type="ECO:0000259" key="8">
    <source>
        <dbReference type="Pfam" id="PF00884"/>
    </source>
</evidence>
<dbReference type="Pfam" id="PF00884">
    <property type="entry name" value="Sulfatase"/>
    <property type="match status" value="1"/>
</dbReference>
<comment type="pathway">
    <text evidence="2">Cell wall biogenesis; lipoteichoic acid biosynthesis.</text>
</comment>
<name>G4Q5R2_ACIIR</name>
<organism evidence="9 10">
    <name type="scientific">Acidaminococcus intestini (strain RyC-MR95)</name>
    <dbReference type="NCBI Taxonomy" id="568816"/>
    <lineage>
        <taxon>Bacteria</taxon>
        <taxon>Bacillati</taxon>
        <taxon>Bacillota</taxon>
        <taxon>Negativicutes</taxon>
        <taxon>Acidaminococcales</taxon>
        <taxon>Acidaminococcaceae</taxon>
        <taxon>Acidaminococcus</taxon>
    </lineage>
</organism>
<dbReference type="KEGG" id="ain:Acin_2159"/>
<evidence type="ECO:0000256" key="7">
    <source>
        <dbReference type="SAM" id="Phobius"/>
    </source>
</evidence>
<dbReference type="Gene3D" id="3.40.720.10">
    <property type="entry name" value="Alkaline Phosphatase, subunit A"/>
    <property type="match status" value="1"/>
</dbReference>
<dbReference type="InterPro" id="IPR017850">
    <property type="entry name" value="Alkaline_phosphatase_core_sf"/>
</dbReference>
<feature type="transmembrane region" description="Helical" evidence="7">
    <location>
        <begin position="15"/>
        <end position="34"/>
    </location>
</feature>
<dbReference type="PANTHER" id="PTHR47371:SF3">
    <property type="entry name" value="PHOSPHOGLYCEROL TRANSFERASE I"/>
    <property type="match status" value="1"/>
</dbReference>
<evidence type="ECO:0000256" key="6">
    <source>
        <dbReference type="ARBA" id="ARBA00023136"/>
    </source>
</evidence>
<keyword evidence="6 7" id="KW-0472">Membrane</keyword>
<feature type="domain" description="Sulfatase N-terminal" evidence="8">
    <location>
        <begin position="341"/>
        <end position="591"/>
    </location>
</feature>
<dbReference type="AlphaFoldDB" id="G4Q5R2"/>
<dbReference type="SUPFAM" id="SSF53649">
    <property type="entry name" value="Alkaline phosphatase-like"/>
    <property type="match status" value="1"/>
</dbReference>
<evidence type="ECO:0000313" key="9">
    <source>
        <dbReference type="EMBL" id="AEQ23358.1"/>
    </source>
</evidence>
<dbReference type="InterPro" id="IPR050448">
    <property type="entry name" value="OpgB/LTA_synthase_biosynth"/>
</dbReference>
<keyword evidence="3" id="KW-1003">Cell membrane</keyword>
<evidence type="ECO:0000256" key="5">
    <source>
        <dbReference type="ARBA" id="ARBA00022989"/>
    </source>
</evidence>
<protein>
    <recommendedName>
        <fullName evidence="8">Sulfatase N-terminal domain-containing protein</fullName>
    </recommendedName>
</protein>
<evidence type="ECO:0000313" key="10">
    <source>
        <dbReference type="Proteomes" id="UP000007093"/>
    </source>
</evidence>
<proteinExistence type="predicted"/>
<keyword evidence="4 7" id="KW-0812">Transmembrane</keyword>
<dbReference type="PANTHER" id="PTHR47371">
    <property type="entry name" value="LIPOTEICHOIC ACID SYNTHASE"/>
    <property type="match status" value="1"/>
</dbReference>
<feature type="transmembrane region" description="Helical" evidence="7">
    <location>
        <begin position="146"/>
        <end position="169"/>
    </location>
</feature>
<accession>G4Q5R2</accession>
<evidence type="ECO:0000256" key="1">
    <source>
        <dbReference type="ARBA" id="ARBA00004651"/>
    </source>
</evidence>
<feature type="transmembrane region" description="Helical" evidence="7">
    <location>
        <begin position="181"/>
        <end position="201"/>
    </location>
</feature>
<dbReference type="STRING" id="568816.Acin_2159"/>